<keyword evidence="8 9" id="KW-0472">Membrane</keyword>
<feature type="compositionally biased region" description="Pro residues" evidence="10">
    <location>
        <begin position="1097"/>
        <end position="1106"/>
    </location>
</feature>
<dbReference type="PANTHER" id="PTHR32063">
    <property type="match status" value="1"/>
</dbReference>
<dbReference type="PANTHER" id="PTHR32063:SF32">
    <property type="entry name" value="AMINOGLYCOSIDE EFFLUX PUMP-RELATED"/>
    <property type="match status" value="1"/>
</dbReference>
<dbReference type="AlphaFoldDB" id="A0A2A4ICX0"/>
<reference evidence="11 12" key="1">
    <citation type="submission" date="2017-09" db="EMBL/GenBank/DDBJ databases">
        <title>Sphingomonas adhaesiva DSM 7418, whole genome shotgun sequence.</title>
        <authorList>
            <person name="Feng G."/>
            <person name="Zhu H."/>
        </authorList>
    </citation>
    <scope>NUCLEOTIDE SEQUENCE [LARGE SCALE GENOMIC DNA]</scope>
    <source>
        <strain evidence="11 12">DSM 7418</strain>
    </source>
</reference>
<name>A0A2A4ICX0_9SPHN</name>
<dbReference type="Proteomes" id="UP000218323">
    <property type="component" value="Unassembled WGS sequence"/>
</dbReference>
<dbReference type="SUPFAM" id="SSF82714">
    <property type="entry name" value="Multidrug efflux transporter AcrB TolC docking domain, DN and DC subdomains"/>
    <property type="match status" value="2"/>
</dbReference>
<dbReference type="SUPFAM" id="SSF82866">
    <property type="entry name" value="Multidrug efflux transporter AcrB transmembrane domain"/>
    <property type="match status" value="2"/>
</dbReference>
<feature type="transmembrane region" description="Helical" evidence="9">
    <location>
        <begin position="914"/>
        <end position="934"/>
    </location>
</feature>
<evidence type="ECO:0000256" key="8">
    <source>
        <dbReference type="ARBA" id="ARBA00023136"/>
    </source>
</evidence>
<evidence type="ECO:0000256" key="5">
    <source>
        <dbReference type="ARBA" id="ARBA00022519"/>
    </source>
</evidence>
<evidence type="ECO:0000256" key="7">
    <source>
        <dbReference type="ARBA" id="ARBA00022989"/>
    </source>
</evidence>
<protein>
    <recommendedName>
        <fullName evidence="9">Efflux pump membrane transporter</fullName>
    </recommendedName>
</protein>
<dbReference type="InterPro" id="IPR001036">
    <property type="entry name" value="Acrflvin-R"/>
</dbReference>
<dbReference type="InterPro" id="IPR004764">
    <property type="entry name" value="MdtF-like"/>
</dbReference>
<dbReference type="Gene3D" id="3.30.70.1320">
    <property type="entry name" value="Multidrug efflux transporter AcrB pore domain like"/>
    <property type="match status" value="1"/>
</dbReference>
<dbReference type="SUPFAM" id="SSF82693">
    <property type="entry name" value="Multidrug efflux transporter AcrB pore domain, PN1, PN2, PC1 and PC2 subdomains"/>
    <property type="match status" value="4"/>
</dbReference>
<evidence type="ECO:0000313" key="12">
    <source>
        <dbReference type="Proteomes" id="UP000218323"/>
    </source>
</evidence>
<organism evidence="11 12">
    <name type="scientific">Sphingomonas adhaesiva</name>
    <dbReference type="NCBI Taxonomy" id="28212"/>
    <lineage>
        <taxon>Bacteria</taxon>
        <taxon>Pseudomonadati</taxon>
        <taxon>Pseudomonadota</taxon>
        <taxon>Alphaproteobacteria</taxon>
        <taxon>Sphingomonadales</taxon>
        <taxon>Sphingomonadaceae</taxon>
        <taxon>Sphingomonas</taxon>
    </lineage>
</organism>
<dbReference type="InterPro" id="IPR027463">
    <property type="entry name" value="AcrB_DN_DC_subdom"/>
</dbReference>
<comment type="subcellular location">
    <subcellularLocation>
        <location evidence="1 9">Cell inner membrane</location>
        <topology evidence="1 9">Multi-pass membrane protein</topology>
    </subcellularLocation>
</comment>
<dbReference type="GO" id="GO:0005886">
    <property type="term" value="C:plasma membrane"/>
    <property type="evidence" value="ECO:0007669"/>
    <property type="project" value="UniProtKB-SubCell"/>
</dbReference>
<keyword evidence="6 9" id="KW-0812">Transmembrane</keyword>
<keyword evidence="12" id="KW-1185">Reference proteome</keyword>
<dbReference type="NCBIfam" id="NF000282">
    <property type="entry name" value="RND_permease_1"/>
    <property type="match status" value="1"/>
</dbReference>
<evidence type="ECO:0000313" key="11">
    <source>
        <dbReference type="EMBL" id="PCG15894.1"/>
    </source>
</evidence>
<dbReference type="Pfam" id="PF00873">
    <property type="entry name" value="ACR_tran"/>
    <property type="match status" value="1"/>
</dbReference>
<evidence type="ECO:0000256" key="4">
    <source>
        <dbReference type="ARBA" id="ARBA00022475"/>
    </source>
</evidence>
<gene>
    <name evidence="11" type="ORF">COA07_02710</name>
</gene>
<feature type="transmembrane region" description="Helical" evidence="9">
    <location>
        <begin position="12"/>
        <end position="33"/>
    </location>
</feature>
<dbReference type="Gene3D" id="3.30.70.1440">
    <property type="entry name" value="Multidrug efflux transporter AcrB pore domain"/>
    <property type="match status" value="1"/>
</dbReference>
<keyword evidence="3 9" id="KW-0813">Transport</keyword>
<keyword evidence="7 9" id="KW-1133">Transmembrane helix</keyword>
<sequence>MSRIFIDRPIFAWVLAIIVMLAGVGAILSLPIAQYPDVAPPQVSVRATFPGANAQTLQNSVTQVIEQQLSGLDGLLYFQSSSSSRGSVTITATFAKGTDPDIAQVQVQNQVQQAVARLPQQVQQQGLVVRKSNPDFLLIVGVYDETDKLTNRDVSDYLTSNLQDPLSRIQGVGDTNVFGSQYAMRIWLDPTKLASFQLMPGDVVTAIQNQNAEVAAGEVGGQPQPDTQMLNAVVTAQSRLTSPEEFANIILKTQTSGATVRMHDVARIELGSENYNARSRVNRHPGAGLAVLLAPGADALKTAELVKAQVEQASKSFPAGLKYAFANDTTAFIKLSIEEVVKTLIEAIILVVIVMFVFLQSWRATLVPAIAVPVVLLGTFAVFYVAGFSINTLTLFGLVLAIGLLVDDAIVVVENVERLLEENPGMTPREATIESMNEITVALVAIALVLSAVFLPMAFFGGSTGVIYRQFSLTIVSAMVLSVLVALILSPALTATLLKQKHDEQGDPLEQGWIARKAPRVAHLLERARDGFNDRFDRGVQRYEAGVRSVIDHKAIWLIVYAATVALLAVLFLRLPTGFLPTEDQGSASIQIQLPAGATQGRTFDIQKQVEQYFARHEAQNVTTMFTVSGGGGGGASGQNTGQGFLNFADWADRHGKENTADAIVARASAAFRGFRDARVFALVPPAIRGLGQSNGFTMELLNSGGLSEQAFADAKDRLLAAANADPVLASVRLSELPDVGTLKIDIDQQKMSALGLNQSDVNATLSTAWGGRYVNDFIDRGRVKRVFVQGDAPYRAEPEDLNKWFVRGSAGQMVPFSAFARIGWTQAPVTLSRFNGISSYELQGQGAAGRSSGDAMARIEELAAQVPGTSIAWAGLSYQERLSSGQAPLLYALSILVVFLCLAALYESWSIPLAVLLIIPLGLIGAVLFTTLRGLVNDVYLQIGLLTTMGLAAKNAILMIEFAEQAERQGKRVIDAALEAARIRLRPILMTSLAFIFGVLPLAISTGAGANSRIAIGTSVIGGMLTATVLAVFYIPLFFVLVRRGFRDGLKGLRGGTGPRGQDGDGGSDGDNGPGGGSGGGDTPPQLPAPLERPALPAPQPEPSR</sequence>
<feature type="transmembrane region" description="Helical" evidence="9">
    <location>
        <begin position="555"/>
        <end position="575"/>
    </location>
</feature>
<evidence type="ECO:0000256" key="2">
    <source>
        <dbReference type="ARBA" id="ARBA00010942"/>
    </source>
</evidence>
<feature type="transmembrane region" description="Helical" evidence="9">
    <location>
        <begin position="366"/>
        <end position="387"/>
    </location>
</feature>
<accession>A0A2A4ICX0</accession>
<keyword evidence="4" id="KW-1003">Cell membrane</keyword>
<feature type="transmembrane region" description="Helical" evidence="9">
    <location>
        <begin position="989"/>
        <end position="1009"/>
    </location>
</feature>
<feature type="region of interest" description="Disordered" evidence="10">
    <location>
        <begin position="1053"/>
        <end position="1106"/>
    </location>
</feature>
<comment type="caution">
    <text evidence="11">The sequence shown here is derived from an EMBL/GenBank/DDBJ whole genome shotgun (WGS) entry which is preliminary data.</text>
</comment>
<evidence type="ECO:0000256" key="9">
    <source>
        <dbReference type="RuleBase" id="RU364070"/>
    </source>
</evidence>
<comment type="caution">
    <text evidence="9">Lacks conserved residue(s) required for the propagation of feature annotation.</text>
</comment>
<dbReference type="PRINTS" id="PR00702">
    <property type="entry name" value="ACRIFLAVINRP"/>
</dbReference>
<feature type="compositionally biased region" description="Gly residues" evidence="10">
    <location>
        <begin position="1053"/>
        <end position="1083"/>
    </location>
</feature>
<comment type="similarity">
    <text evidence="2 9">Belongs to the resistance-nodulation-cell division (RND) (TC 2.A.6) family.</text>
</comment>
<feature type="transmembrane region" description="Helical" evidence="9">
    <location>
        <begin position="890"/>
        <end position="907"/>
    </location>
</feature>
<dbReference type="GO" id="GO:0009636">
    <property type="term" value="P:response to toxic substance"/>
    <property type="evidence" value="ECO:0007669"/>
    <property type="project" value="UniProtKB-ARBA"/>
</dbReference>
<keyword evidence="5 9" id="KW-0997">Cell inner membrane</keyword>
<evidence type="ECO:0000256" key="1">
    <source>
        <dbReference type="ARBA" id="ARBA00004429"/>
    </source>
</evidence>
<evidence type="ECO:0000256" key="6">
    <source>
        <dbReference type="ARBA" id="ARBA00022692"/>
    </source>
</evidence>
<dbReference type="FunFam" id="1.20.1640.10:FF:000001">
    <property type="entry name" value="Efflux pump membrane transporter"/>
    <property type="match status" value="1"/>
</dbReference>
<proteinExistence type="inferred from homology"/>
<feature type="transmembrane region" description="Helical" evidence="9">
    <location>
        <begin position="340"/>
        <end position="359"/>
    </location>
</feature>
<dbReference type="Gene3D" id="1.20.1640.10">
    <property type="entry name" value="Multidrug efflux transporter AcrB transmembrane domain"/>
    <property type="match status" value="2"/>
</dbReference>
<feature type="transmembrane region" description="Helical" evidence="9">
    <location>
        <begin position="471"/>
        <end position="493"/>
    </location>
</feature>
<dbReference type="RefSeq" id="WP_066709887.1">
    <property type="nucleotide sequence ID" value="NZ_JBHIWA010000002.1"/>
</dbReference>
<feature type="transmembrane region" description="Helical" evidence="9">
    <location>
        <begin position="1015"/>
        <end position="1043"/>
    </location>
</feature>
<dbReference type="EMBL" id="NWVC01000001">
    <property type="protein sequence ID" value="PCG15894.1"/>
    <property type="molecule type" value="Genomic_DNA"/>
</dbReference>
<dbReference type="GO" id="GO:0042910">
    <property type="term" value="F:xenobiotic transmembrane transporter activity"/>
    <property type="evidence" value="ECO:0007669"/>
    <property type="project" value="TreeGrafter"/>
</dbReference>
<dbReference type="FunFam" id="3.30.70.1430:FF:000001">
    <property type="entry name" value="Efflux pump membrane transporter"/>
    <property type="match status" value="1"/>
</dbReference>
<dbReference type="Gene3D" id="3.30.70.1430">
    <property type="entry name" value="Multidrug efflux transporter AcrB pore domain"/>
    <property type="match status" value="2"/>
</dbReference>
<evidence type="ECO:0000256" key="3">
    <source>
        <dbReference type="ARBA" id="ARBA00022448"/>
    </source>
</evidence>
<evidence type="ECO:0000256" key="10">
    <source>
        <dbReference type="SAM" id="MobiDB-lite"/>
    </source>
</evidence>
<dbReference type="NCBIfam" id="TIGR00915">
    <property type="entry name" value="2A0602"/>
    <property type="match status" value="1"/>
</dbReference>
<feature type="transmembrane region" description="Helical" evidence="9">
    <location>
        <begin position="439"/>
        <end position="459"/>
    </location>
</feature>
<dbReference type="FunFam" id="3.30.2090.10:FF:000001">
    <property type="entry name" value="Efflux pump membrane transporter"/>
    <property type="match status" value="1"/>
</dbReference>
<dbReference type="Gene3D" id="3.30.2090.10">
    <property type="entry name" value="Multidrug efflux transporter AcrB TolC docking domain, DN and DC subdomains"/>
    <property type="match status" value="2"/>
</dbReference>
<feature type="transmembrane region" description="Helical" evidence="9">
    <location>
        <begin position="940"/>
        <end position="963"/>
    </location>
</feature>
<dbReference type="GO" id="GO:0015562">
    <property type="term" value="F:efflux transmembrane transporter activity"/>
    <property type="evidence" value="ECO:0007669"/>
    <property type="project" value="InterPro"/>
</dbReference>